<keyword evidence="1" id="KW-0175">Coiled coil</keyword>
<feature type="compositionally biased region" description="Low complexity" evidence="2">
    <location>
        <begin position="308"/>
        <end position="324"/>
    </location>
</feature>
<dbReference type="EMBL" id="CAMXCT020003435">
    <property type="protein sequence ID" value="CAL1157801.1"/>
    <property type="molecule type" value="Genomic_DNA"/>
</dbReference>
<dbReference type="Proteomes" id="UP001152797">
    <property type="component" value="Unassembled WGS sequence"/>
</dbReference>
<accession>A0A9P1D9G2</accession>
<evidence type="ECO:0000256" key="1">
    <source>
        <dbReference type="SAM" id="Coils"/>
    </source>
</evidence>
<evidence type="ECO:0000313" key="4">
    <source>
        <dbReference type="EMBL" id="CAL4791738.1"/>
    </source>
</evidence>
<name>A0A9P1D9G2_9DINO</name>
<organism evidence="3">
    <name type="scientific">Cladocopium goreaui</name>
    <dbReference type="NCBI Taxonomy" id="2562237"/>
    <lineage>
        <taxon>Eukaryota</taxon>
        <taxon>Sar</taxon>
        <taxon>Alveolata</taxon>
        <taxon>Dinophyceae</taxon>
        <taxon>Suessiales</taxon>
        <taxon>Symbiodiniaceae</taxon>
        <taxon>Cladocopium</taxon>
    </lineage>
</organism>
<feature type="coiled-coil region" evidence="1">
    <location>
        <begin position="1761"/>
        <end position="1795"/>
    </location>
</feature>
<dbReference type="EMBL" id="CAMXCT010003435">
    <property type="protein sequence ID" value="CAI4004426.1"/>
    <property type="molecule type" value="Genomic_DNA"/>
</dbReference>
<proteinExistence type="predicted"/>
<keyword evidence="4" id="KW-0418">Kinase</keyword>
<dbReference type="SUPFAM" id="SSF50978">
    <property type="entry name" value="WD40 repeat-like"/>
    <property type="match status" value="1"/>
</dbReference>
<gene>
    <name evidence="3" type="ORF">C1SCF055_LOCUS30211</name>
</gene>
<comment type="caution">
    <text evidence="3">The sequence shown here is derived from an EMBL/GenBank/DDBJ whole genome shotgun (WGS) entry which is preliminary data.</text>
</comment>
<dbReference type="InterPro" id="IPR036322">
    <property type="entry name" value="WD40_repeat_dom_sf"/>
</dbReference>
<evidence type="ECO:0000256" key="2">
    <source>
        <dbReference type="SAM" id="MobiDB-lite"/>
    </source>
</evidence>
<dbReference type="EMBL" id="CAMXCT030003435">
    <property type="protein sequence ID" value="CAL4791738.1"/>
    <property type="molecule type" value="Genomic_DNA"/>
</dbReference>
<evidence type="ECO:0000313" key="5">
    <source>
        <dbReference type="Proteomes" id="UP001152797"/>
    </source>
</evidence>
<reference evidence="3" key="1">
    <citation type="submission" date="2022-10" db="EMBL/GenBank/DDBJ databases">
        <authorList>
            <person name="Chen Y."/>
            <person name="Dougan E. K."/>
            <person name="Chan C."/>
            <person name="Rhodes N."/>
            <person name="Thang M."/>
        </authorList>
    </citation>
    <scope>NUCLEOTIDE SEQUENCE</scope>
</reference>
<sequence length="1797" mass="197048">MDEAGSSGSAEFEDFDDDELWRAEEATADAEQRWAEEALAEVQAAEELAMEEVEAQEDLWMAEAAEADTIDEAWMEPDHSDFVESLDQFEDALESLEHDPYDMGDSDDDISLADFEVAQPDPIRDFNDWGSDPEGAAKAAARAMTLTWQKSWEIPKMPLGTAELWRFGPNGPPMNVMDTCSVSQTLWIANQQDLFGFELAALEADQNLSNDIHFAHFSSSNGQVNRIRCGQLGQQSVVVAVDAAGGVLVAPSQVDSKLPPLKLLNVAHNMEQGTSTWGIGLPPPEDGDDAGPLLVSANDHWLKAWWPSPGTSSTSRGSRGQSWQLQQAKGRTAPDKSPIPVWHFGENLPSIDVMHKRAIVASLGGEVSVLNLLPPSQLDPAPETPAEVHIIEELPQLDQDLSCKHPPRWPLHDDPKTVRCFGHAESRRVWNVCWIPLRSIRTISSEVSALGGSMNENNTLEWTARPSGSAVPAEIIRNVLSLLGPQELLQRVQILNRQHAHLAQEQVLSSKRTEQMALIFSENTVWLTDGCLNMRCKLTLPFNGAFAHVVHMPGLSAVIISTKMGSPTYPLAAVTVLRRQRSLRFELRVRDLAVETDFRDLGWPRNIIVGMAAVEDRLFILYSSCRLVCHHLALENRPQRQQLARRRILGRLRVTKQVYEALPEIATSRLIAAQCMEQKAEATSEQVSWRTQRVRPREVFQPEVTQLPGEVKEVSCCHLDVSPCGNFVLASFSDGAVDMLDFPMLSRLTQLQYAQPCPVAKQKGIFVWRATVTQRAYDTNVYVISRAAHPWEVVLHEVYPLGNSFVKAVKSEFALAKVCQAAGGFLTDFCVHPSQLYLVAAAVLPSSDARSILLVYDLWSGELLKSCEIFTSLLVAPRVPLHPSLCMDCSGSYIFCASTPAPMGPLDLQFDRGSPPIGLSGCSDLLHSDCWQKSSAELIAESTSVVCAVDFASGEPCYQASINASCISLGARDGTISVWQPPPSISARIRSLLEESLEVFDKVEGAASRDSGSLSPPLSQVEEAVSFLWATKLRAAIDWSHWGEAAPSDVQPMLPLAPSAPLAPLAPLGSVPQWPTTRPEVDVVVQARQQWAESCGQPPAPAAPPLPPVSSRPVLPGSLQLGQPMGGLGDTQRQLQREEPEIDPVSGLEVFEMPSPTARRHGPHLELSQLATRAPEPAELLGPAPELREEFGTQAEHFQDPVPSTKPSFPRPLTVPRPASVAGLTAIPAALLELKPWRRSVKGGPPVPEDLVKSVISELDRFESCFPDAQVTGAIWRLWLTRMAVTPAKPLQPMRAVPATVLGSSNWAINSRPLHAGPQLPEKRRVQIPRAWSQPVPPARCIPVIPANRVAVTSEGDKAHSTSPRRLSSRAEDWRRCMRQLNIIRDALKIWPSASTELALQEALDFASRCGQKSDSWTAQELRCFGLRMLATHGLEAVDWPAGQWLSMLHTVDHEPGKNNDRTTIEPLRSEDAAKLGKLAFQTLQTQLETEVRRFGNSESTTAVVSPSSISSSGTWQTMGAAGPYVQIIGNVPQSARRLKASPRNRERPMVGGASGVGPMGPMPAPEPVQPAVVPVACRPNSSLSIETELAQLRQEIATERLERQDLARLVDSLVKERQAIAVPKRRCDDSKGQEWLPGFRPLEEPDFHRNDAIAEEDGDRTLDISFFQREPQEALPATPSAVTEAPPQAPGCSYRSPALPLDVPVKDSLLADASAALDRLEEILGGDRPPEASEAVAVEVVPKGSPGFNLERETHDSQDLQFYRRRCLELAEEVQKREAELIQLRQALQEASQAAS</sequence>
<dbReference type="OrthoDB" id="414442at2759"/>
<evidence type="ECO:0000313" key="3">
    <source>
        <dbReference type="EMBL" id="CAI4004426.1"/>
    </source>
</evidence>
<keyword evidence="5" id="KW-1185">Reference proteome</keyword>
<protein>
    <submittedName>
        <fullName evidence="4">Protein-serine/threonine kinase</fullName>
    </submittedName>
</protein>
<keyword evidence="4" id="KW-0808">Transferase</keyword>
<feature type="region of interest" description="Disordered" evidence="2">
    <location>
        <begin position="308"/>
        <end position="338"/>
    </location>
</feature>
<reference evidence="4 5" key="2">
    <citation type="submission" date="2024-05" db="EMBL/GenBank/DDBJ databases">
        <authorList>
            <person name="Chen Y."/>
            <person name="Shah S."/>
            <person name="Dougan E. K."/>
            <person name="Thang M."/>
            <person name="Chan C."/>
        </authorList>
    </citation>
    <scope>NUCLEOTIDE SEQUENCE [LARGE SCALE GENOMIC DNA]</scope>
</reference>
<dbReference type="GO" id="GO:0016301">
    <property type="term" value="F:kinase activity"/>
    <property type="evidence" value="ECO:0007669"/>
    <property type="project" value="UniProtKB-KW"/>
</dbReference>